<keyword evidence="2" id="KW-1185">Reference proteome</keyword>
<name>A0A7Z2VJH5_9BACL</name>
<dbReference type="EMBL" id="CP051680">
    <property type="protein sequence ID" value="QJD84000.1"/>
    <property type="molecule type" value="Genomic_DNA"/>
</dbReference>
<sequence>MNMRKNNLSSLQMTKKVNDKYKRTKRVQFANGSTLDIDLLFRPSKRDDLIADLLNLVKFAFENNKKFDASIGIALSTALIIKYFTSLETDAESYDDMLNLIVALKDGEYLQDIITSFVQDELEKIFGDLKRAINLVHEEVTKSNIATETGGAEK</sequence>
<dbReference type="KEGG" id="cheb:HH215_12945"/>
<dbReference type="RefSeq" id="WP_169280286.1">
    <property type="nucleotide sequence ID" value="NZ_CP051680.1"/>
</dbReference>
<dbReference type="AlphaFoldDB" id="A0A7Z2VJH5"/>
<protein>
    <submittedName>
        <fullName evidence="1">Uncharacterized protein</fullName>
    </submittedName>
</protein>
<reference evidence="1 2" key="1">
    <citation type="submission" date="2020-04" db="EMBL/GenBank/DDBJ databases">
        <title>Genome sequencing of novel species.</title>
        <authorList>
            <person name="Heo J."/>
            <person name="Kim S.-J."/>
            <person name="Kim J.-S."/>
            <person name="Hong S.-B."/>
            <person name="Kwon S.-W."/>
        </authorList>
    </citation>
    <scope>NUCLEOTIDE SEQUENCE [LARGE SCALE GENOMIC DNA]</scope>
    <source>
        <strain evidence="1 2">MFER-1</strain>
    </source>
</reference>
<dbReference type="Proteomes" id="UP000502248">
    <property type="component" value="Chromosome"/>
</dbReference>
<proteinExistence type="predicted"/>
<gene>
    <name evidence="1" type="ORF">HH215_12945</name>
</gene>
<accession>A0A7Z2VJH5</accession>
<evidence type="ECO:0000313" key="1">
    <source>
        <dbReference type="EMBL" id="QJD84000.1"/>
    </source>
</evidence>
<evidence type="ECO:0000313" key="2">
    <source>
        <dbReference type="Proteomes" id="UP000502248"/>
    </source>
</evidence>
<organism evidence="1 2">
    <name type="scientific">Cohnella herbarum</name>
    <dbReference type="NCBI Taxonomy" id="2728023"/>
    <lineage>
        <taxon>Bacteria</taxon>
        <taxon>Bacillati</taxon>
        <taxon>Bacillota</taxon>
        <taxon>Bacilli</taxon>
        <taxon>Bacillales</taxon>
        <taxon>Paenibacillaceae</taxon>
        <taxon>Cohnella</taxon>
    </lineage>
</organism>